<keyword evidence="1" id="KW-1133">Transmembrane helix</keyword>
<feature type="signal peptide" evidence="2">
    <location>
        <begin position="1"/>
        <end position="21"/>
    </location>
</feature>
<dbReference type="InterPro" id="IPR000160">
    <property type="entry name" value="GGDEF_dom"/>
</dbReference>
<dbReference type="Proteomes" id="UP001209713">
    <property type="component" value="Unassembled WGS sequence"/>
</dbReference>
<dbReference type="GO" id="GO:0052621">
    <property type="term" value="F:diguanylate cyclase activity"/>
    <property type="evidence" value="ECO:0007669"/>
    <property type="project" value="UniProtKB-EC"/>
</dbReference>
<dbReference type="SMART" id="SM00091">
    <property type="entry name" value="PAS"/>
    <property type="match status" value="1"/>
</dbReference>
<dbReference type="InterPro" id="IPR052163">
    <property type="entry name" value="DGC-Regulatory_Protein"/>
</dbReference>
<name>A0ABT2YR91_9GAMM</name>
<keyword evidence="1" id="KW-0472">Membrane</keyword>
<dbReference type="SUPFAM" id="SSF55785">
    <property type="entry name" value="PYP-like sensor domain (PAS domain)"/>
    <property type="match status" value="1"/>
</dbReference>
<keyword evidence="1" id="KW-0812">Transmembrane</keyword>
<keyword evidence="5" id="KW-0548">Nucleotidyltransferase</keyword>
<dbReference type="Pfam" id="PF00990">
    <property type="entry name" value="GGDEF"/>
    <property type="match status" value="1"/>
</dbReference>
<dbReference type="Gene3D" id="3.30.450.20">
    <property type="entry name" value="PAS domain"/>
    <property type="match status" value="1"/>
</dbReference>
<keyword evidence="5" id="KW-0808">Transferase</keyword>
<gene>
    <name evidence="5" type="ORF">OFY17_05875</name>
</gene>
<feature type="transmembrane region" description="Helical" evidence="1">
    <location>
        <begin position="220"/>
        <end position="245"/>
    </location>
</feature>
<keyword evidence="2" id="KW-0732">Signal</keyword>
<dbReference type="InterPro" id="IPR029787">
    <property type="entry name" value="Nucleotide_cyclase"/>
</dbReference>
<dbReference type="NCBIfam" id="TIGR00254">
    <property type="entry name" value="GGDEF"/>
    <property type="match status" value="1"/>
</dbReference>
<dbReference type="InterPro" id="IPR011622">
    <property type="entry name" value="7TMR_DISM_rcpt_extracell_dom2"/>
</dbReference>
<protein>
    <submittedName>
        <fullName evidence="5">Diguanylate cyclase</fullName>
        <ecNumber evidence="5">2.7.7.65</ecNumber>
    </submittedName>
</protein>
<dbReference type="PANTHER" id="PTHR46663:SF2">
    <property type="entry name" value="GGDEF DOMAIN-CONTAINING PROTEIN"/>
    <property type="match status" value="1"/>
</dbReference>
<dbReference type="InterPro" id="IPR013656">
    <property type="entry name" value="PAS_4"/>
</dbReference>
<dbReference type="Gene3D" id="3.30.70.270">
    <property type="match status" value="1"/>
</dbReference>
<dbReference type="EC" id="2.7.7.65" evidence="5"/>
<comment type="caution">
    <text evidence="5">The sequence shown here is derived from an EMBL/GenBank/DDBJ whole genome shotgun (WGS) entry which is preliminary data.</text>
</comment>
<feature type="transmembrane region" description="Helical" evidence="1">
    <location>
        <begin position="288"/>
        <end position="308"/>
    </location>
</feature>
<feature type="chain" id="PRO_5046389025" evidence="2">
    <location>
        <begin position="22"/>
        <end position="732"/>
    </location>
</feature>
<feature type="transmembrane region" description="Helical" evidence="1">
    <location>
        <begin position="341"/>
        <end position="359"/>
    </location>
</feature>
<organism evidence="5 6">
    <name type="scientific">Marinomonas sargassi</name>
    <dbReference type="NCBI Taxonomy" id="2984494"/>
    <lineage>
        <taxon>Bacteria</taxon>
        <taxon>Pseudomonadati</taxon>
        <taxon>Pseudomonadota</taxon>
        <taxon>Gammaproteobacteria</taxon>
        <taxon>Oceanospirillales</taxon>
        <taxon>Oceanospirillaceae</taxon>
        <taxon>Marinomonas</taxon>
    </lineage>
</organism>
<dbReference type="InterPro" id="IPR000700">
    <property type="entry name" value="PAS-assoc_C"/>
</dbReference>
<evidence type="ECO:0000313" key="5">
    <source>
        <dbReference type="EMBL" id="MCV2402416.1"/>
    </source>
</evidence>
<dbReference type="Pfam" id="PF08448">
    <property type="entry name" value="PAS_4"/>
    <property type="match status" value="1"/>
</dbReference>
<dbReference type="InterPro" id="IPR000014">
    <property type="entry name" value="PAS"/>
</dbReference>
<feature type="domain" description="PAC" evidence="3">
    <location>
        <begin position="519"/>
        <end position="569"/>
    </location>
</feature>
<evidence type="ECO:0000256" key="2">
    <source>
        <dbReference type="SAM" id="SignalP"/>
    </source>
</evidence>
<feature type="transmembrane region" description="Helical" evidence="1">
    <location>
        <begin position="257"/>
        <end position="276"/>
    </location>
</feature>
<feature type="transmembrane region" description="Helical" evidence="1">
    <location>
        <begin position="371"/>
        <end position="391"/>
    </location>
</feature>
<dbReference type="InterPro" id="IPR043128">
    <property type="entry name" value="Rev_trsase/Diguanyl_cyclase"/>
</dbReference>
<feature type="domain" description="GGDEF" evidence="4">
    <location>
        <begin position="601"/>
        <end position="732"/>
    </location>
</feature>
<evidence type="ECO:0000256" key="1">
    <source>
        <dbReference type="SAM" id="Phobius"/>
    </source>
</evidence>
<reference evidence="5 6" key="1">
    <citation type="submission" date="2022-10" db="EMBL/GenBank/DDBJ databases">
        <title>Marinomonas transparenta sp. nov. and Marinomonas sargassi sp. nov., isolated from marine alga (Sargassum natans (L.) Gaillon).</title>
        <authorList>
            <person name="Wang Y."/>
        </authorList>
    </citation>
    <scope>NUCLEOTIDE SEQUENCE [LARGE SCALE GENOMIC DNA]</scope>
    <source>
        <strain evidence="5 6">C2222</strain>
    </source>
</reference>
<evidence type="ECO:0000259" key="3">
    <source>
        <dbReference type="PROSITE" id="PS50113"/>
    </source>
</evidence>
<feature type="transmembrane region" description="Helical" evidence="1">
    <location>
        <begin position="195"/>
        <end position="213"/>
    </location>
</feature>
<dbReference type="InterPro" id="IPR035965">
    <property type="entry name" value="PAS-like_dom_sf"/>
</dbReference>
<dbReference type="PROSITE" id="PS50113">
    <property type="entry name" value="PAC"/>
    <property type="match status" value="1"/>
</dbReference>
<dbReference type="PROSITE" id="PS50887">
    <property type="entry name" value="GGDEF"/>
    <property type="match status" value="1"/>
</dbReference>
<dbReference type="SUPFAM" id="SSF55073">
    <property type="entry name" value="Nucleotide cyclase"/>
    <property type="match status" value="1"/>
</dbReference>
<proteinExistence type="predicted"/>
<dbReference type="EMBL" id="JAOVZB010000002">
    <property type="protein sequence ID" value="MCV2402416.1"/>
    <property type="molecule type" value="Genomic_DNA"/>
</dbReference>
<dbReference type="PANTHER" id="PTHR46663">
    <property type="entry name" value="DIGUANYLATE CYCLASE DGCT-RELATED"/>
    <property type="match status" value="1"/>
</dbReference>
<feature type="transmembrane region" description="Helical" evidence="1">
    <location>
        <begin position="314"/>
        <end position="334"/>
    </location>
</feature>
<evidence type="ECO:0000313" key="6">
    <source>
        <dbReference type="Proteomes" id="UP001209713"/>
    </source>
</evidence>
<dbReference type="RefSeq" id="WP_263529796.1">
    <property type="nucleotide sequence ID" value="NZ_JAOVZB010000002.1"/>
</dbReference>
<dbReference type="Gene3D" id="2.60.40.2380">
    <property type="match status" value="1"/>
</dbReference>
<sequence length="732" mass="83253">MAYRYIALVLLFFSFAIPVFAGTTYQSFDLGSNQVSSTVFTSYTRAFEDVEAELTIEDIIRPNAYHSFLISDKADRTYSFGGTNSAIWISFVLENSSDRVERRFLELPFAELSEVDFYTVSEHGHYEVFKTGASRPFSTRAYDNRFFVFPLTMEPKSQKTFYLRVKSKSEVLIPLVLWQEQAFFYHVRNDSIRQVAFYSVVIGLMLFNLLLFITSKSISFLQYIAFSLSMSLLIASGGGVAHQYLWPNIGWWSNNAANFFSICSMATFMVFIRRQFNTKQSLPKLHGWMNWLLISAPIVAVFLCVFPLNVVFLVQPYALISLVVILMTASFKAYQKHRNAYFILCAFLSLLTCSVIYIAQSNGLIESNTFTISSLQMGASLEMLFLVVMLADQFNQIRKEKETAKMGLIDTQKETLLAQEQLLNNLKNSEHELNLKVHQRTQEVNAAFKMNNAILLNSPIPMLLTDSNGVCLEANESAGLLVGGSRERMLGVDIKENRAWYESGLIHQLHRVLATNQQTKFEAKLTSRFGKALWLDIYLLPLEIQGKMRILIQLFDLTKQKKNEKKLEELAFYDGLTELPNRRLLLSKLNHALENGVRYQQYCALLFLDLDKFKLLNDTYGHDIGDKLLIEVAKRLISITRQSDTVARLGGDEFIILLEGLGSDESLAQEYADKMAEKVREVLSEEYWIDGIFHSGAGSVGVTVFSGEDSDADQVLKEADTAMYEAKKTKLS</sequence>
<accession>A0ABT2YR91</accession>
<keyword evidence="6" id="KW-1185">Reference proteome</keyword>
<evidence type="ECO:0000259" key="4">
    <source>
        <dbReference type="PROSITE" id="PS50887"/>
    </source>
</evidence>
<dbReference type="SMART" id="SM00267">
    <property type="entry name" value="GGDEF"/>
    <property type="match status" value="1"/>
</dbReference>
<dbReference type="NCBIfam" id="TIGR00229">
    <property type="entry name" value="sensory_box"/>
    <property type="match status" value="1"/>
</dbReference>
<dbReference type="CDD" id="cd00130">
    <property type="entry name" value="PAS"/>
    <property type="match status" value="1"/>
</dbReference>
<dbReference type="Pfam" id="PF07695">
    <property type="entry name" value="7TMR-DISM_7TM"/>
    <property type="match status" value="1"/>
</dbReference>
<dbReference type="InterPro" id="IPR011623">
    <property type="entry name" value="7TMR_DISM_rcpt_extracell_dom1"/>
</dbReference>
<dbReference type="CDD" id="cd01949">
    <property type="entry name" value="GGDEF"/>
    <property type="match status" value="1"/>
</dbReference>
<dbReference type="Pfam" id="PF07696">
    <property type="entry name" value="7TMR-DISMED2"/>
    <property type="match status" value="1"/>
</dbReference>